<comment type="caution">
    <text evidence="5">The sequence shown here is derived from an EMBL/GenBank/DDBJ whole genome shotgun (WGS) entry which is preliminary data.</text>
</comment>
<name>W9GXC7_9PROT</name>
<dbReference type="InterPro" id="IPR001034">
    <property type="entry name" value="DeoR_HTH"/>
</dbReference>
<evidence type="ECO:0000313" key="5">
    <source>
        <dbReference type="EMBL" id="EWY38570.1"/>
    </source>
</evidence>
<dbReference type="Gene3D" id="1.10.10.10">
    <property type="entry name" value="Winged helix-like DNA-binding domain superfamily/Winged helix DNA-binding domain"/>
    <property type="match status" value="1"/>
</dbReference>
<keyword evidence="2" id="KW-0238">DNA-binding</keyword>
<evidence type="ECO:0000259" key="4">
    <source>
        <dbReference type="PROSITE" id="PS51000"/>
    </source>
</evidence>
<dbReference type="Gene3D" id="3.40.50.1360">
    <property type="match status" value="1"/>
</dbReference>
<evidence type="ECO:0000313" key="6">
    <source>
        <dbReference type="Proteomes" id="UP000019486"/>
    </source>
</evidence>
<dbReference type="InterPro" id="IPR014036">
    <property type="entry name" value="DeoR-like_C"/>
</dbReference>
<dbReference type="InterPro" id="IPR036390">
    <property type="entry name" value="WH_DNA-bd_sf"/>
</dbReference>
<dbReference type="EMBL" id="AVFL01000017">
    <property type="protein sequence ID" value="EWY38570.1"/>
    <property type="molecule type" value="Genomic_DNA"/>
</dbReference>
<dbReference type="SUPFAM" id="SSF100950">
    <property type="entry name" value="NagB/RpiA/CoA transferase-like"/>
    <property type="match status" value="1"/>
</dbReference>
<dbReference type="PANTHER" id="PTHR30363:SF44">
    <property type="entry name" value="AGA OPERON TRANSCRIPTIONAL REPRESSOR-RELATED"/>
    <property type="match status" value="1"/>
</dbReference>
<dbReference type="RefSeq" id="WP_037456707.1">
    <property type="nucleotide sequence ID" value="NZ_AVFL01000017.1"/>
</dbReference>
<sequence length="253" mass="28239">MSIIEHRLQLILDELRREQRVTVRFLSEKFAISAETVRRDLKELEAGGHARRIYGGAVMDTQKGDRPFVERLRVNAREKARIGAIAASLVKDGMTIFVDTGTTTLAFAQHMIGRRNVRILTNSIDIAGAFYDDPQANIRVLGGRLTPHYKALFGPETVTSLREHFFDLAVMGIGTVHIEHGFMDRGEDEAVLRRAARAQAKRSIMLADGSKFGRLGSVHTFPLDQIDVLVTDIPLAPDFAERFSQSEVEVLNA</sequence>
<dbReference type="AlphaFoldDB" id="W9GXC7"/>
<dbReference type="GO" id="GO:0003700">
    <property type="term" value="F:DNA-binding transcription factor activity"/>
    <property type="evidence" value="ECO:0007669"/>
    <property type="project" value="InterPro"/>
</dbReference>
<keyword evidence="3" id="KW-0804">Transcription</keyword>
<evidence type="ECO:0000256" key="2">
    <source>
        <dbReference type="ARBA" id="ARBA00023125"/>
    </source>
</evidence>
<dbReference type="OrthoDB" id="9814815at2"/>
<evidence type="ECO:0000256" key="1">
    <source>
        <dbReference type="ARBA" id="ARBA00023015"/>
    </source>
</evidence>
<dbReference type="PROSITE" id="PS00894">
    <property type="entry name" value="HTH_DEOR_1"/>
    <property type="match status" value="1"/>
</dbReference>
<dbReference type="PRINTS" id="PR00037">
    <property type="entry name" value="HTHLACR"/>
</dbReference>
<keyword evidence="6" id="KW-1185">Reference proteome</keyword>
<dbReference type="PANTHER" id="PTHR30363">
    <property type="entry name" value="HTH-TYPE TRANSCRIPTIONAL REGULATOR SRLR-RELATED"/>
    <property type="match status" value="1"/>
</dbReference>
<dbReference type="InterPro" id="IPR036388">
    <property type="entry name" value="WH-like_DNA-bd_sf"/>
</dbReference>
<dbReference type="InterPro" id="IPR037171">
    <property type="entry name" value="NagB/RpiA_transferase-like"/>
</dbReference>
<keyword evidence="1" id="KW-0805">Transcription regulation</keyword>
<dbReference type="STRING" id="1385369.N825_12220"/>
<accession>W9GXC7</accession>
<proteinExistence type="predicted"/>
<protein>
    <submittedName>
        <fullName evidence="5">DeoR family transcriptional regulator</fullName>
    </submittedName>
</protein>
<dbReference type="SUPFAM" id="SSF46785">
    <property type="entry name" value="Winged helix' DNA-binding domain"/>
    <property type="match status" value="1"/>
</dbReference>
<dbReference type="Proteomes" id="UP000019486">
    <property type="component" value="Unassembled WGS sequence"/>
</dbReference>
<dbReference type="SMART" id="SM00420">
    <property type="entry name" value="HTH_DEOR"/>
    <property type="match status" value="1"/>
</dbReference>
<dbReference type="InterPro" id="IPR050313">
    <property type="entry name" value="Carb_Metab_HTH_regulators"/>
</dbReference>
<evidence type="ECO:0000256" key="3">
    <source>
        <dbReference type="ARBA" id="ARBA00023163"/>
    </source>
</evidence>
<dbReference type="GO" id="GO:0003677">
    <property type="term" value="F:DNA binding"/>
    <property type="evidence" value="ECO:0007669"/>
    <property type="project" value="UniProtKB-KW"/>
</dbReference>
<gene>
    <name evidence="5" type="ORF">N825_12220</name>
</gene>
<dbReference type="Pfam" id="PF00455">
    <property type="entry name" value="DeoRC"/>
    <property type="match status" value="1"/>
</dbReference>
<dbReference type="Pfam" id="PF08220">
    <property type="entry name" value="HTH_DeoR"/>
    <property type="match status" value="1"/>
</dbReference>
<reference evidence="5 6" key="1">
    <citation type="submission" date="2013-08" db="EMBL/GenBank/DDBJ databases">
        <title>The genome sequence of Skermanella stibiiresistens.</title>
        <authorList>
            <person name="Zhu W."/>
            <person name="Wang G."/>
        </authorList>
    </citation>
    <scope>NUCLEOTIDE SEQUENCE [LARGE SCALE GENOMIC DNA]</scope>
    <source>
        <strain evidence="5 6">SB22</strain>
    </source>
</reference>
<dbReference type="SMART" id="SM01134">
    <property type="entry name" value="DeoRC"/>
    <property type="match status" value="1"/>
</dbReference>
<organism evidence="5 6">
    <name type="scientific">Skermanella stibiiresistens SB22</name>
    <dbReference type="NCBI Taxonomy" id="1385369"/>
    <lineage>
        <taxon>Bacteria</taxon>
        <taxon>Pseudomonadati</taxon>
        <taxon>Pseudomonadota</taxon>
        <taxon>Alphaproteobacteria</taxon>
        <taxon>Rhodospirillales</taxon>
        <taxon>Azospirillaceae</taxon>
        <taxon>Skermanella</taxon>
    </lineage>
</organism>
<feature type="domain" description="HTH deoR-type" evidence="4">
    <location>
        <begin position="4"/>
        <end position="59"/>
    </location>
</feature>
<dbReference type="PROSITE" id="PS51000">
    <property type="entry name" value="HTH_DEOR_2"/>
    <property type="match status" value="1"/>
</dbReference>
<dbReference type="InterPro" id="IPR018356">
    <property type="entry name" value="Tscrpt_reg_HTH_DeoR_CS"/>
</dbReference>